<dbReference type="EMBL" id="QURR01000008">
    <property type="protein sequence ID" value="RGE45552.1"/>
    <property type="molecule type" value="Genomic_DNA"/>
</dbReference>
<comment type="caution">
    <text evidence="1">The sequence shown here is derived from an EMBL/GenBank/DDBJ whole genome shotgun (WGS) entry which is preliminary data.</text>
</comment>
<keyword evidence="2" id="KW-1185">Reference proteome</keyword>
<dbReference type="Proteomes" id="UP000261948">
    <property type="component" value="Unassembled WGS sequence"/>
</dbReference>
<sequence>MNAKTNETMIDGREASIALRLPYYWFRDPTERSRYRIPHYVMGGLIRYRLSELSEWAAKSSAVKEWRPEEAQGGDA</sequence>
<evidence type="ECO:0000313" key="1">
    <source>
        <dbReference type="EMBL" id="RGE45552.1"/>
    </source>
</evidence>
<evidence type="ECO:0008006" key="3">
    <source>
        <dbReference type="Google" id="ProtNLM"/>
    </source>
</evidence>
<gene>
    <name evidence="1" type="ORF">DZC30_08115</name>
</gene>
<proteinExistence type="predicted"/>
<protein>
    <recommendedName>
        <fullName evidence="3">DNA-binding protein</fullName>
    </recommendedName>
</protein>
<name>A0A373FPS4_COMTE</name>
<reference evidence="1 2" key="1">
    <citation type="submission" date="2018-08" db="EMBL/GenBank/DDBJ databases">
        <title>Comamonas testosteroni strain SWCO2.</title>
        <authorList>
            <person name="Jiang N."/>
            <person name="Zhang X.Z."/>
        </authorList>
    </citation>
    <scope>NUCLEOTIDE SEQUENCE [LARGE SCALE GENOMIC DNA]</scope>
    <source>
        <strain evidence="1 2">SWCO2</strain>
    </source>
</reference>
<accession>A0A373FPS4</accession>
<evidence type="ECO:0000313" key="2">
    <source>
        <dbReference type="Proteomes" id="UP000261948"/>
    </source>
</evidence>
<dbReference type="AlphaFoldDB" id="A0A373FPS4"/>
<dbReference type="OrthoDB" id="6058177at2"/>
<organism evidence="1 2">
    <name type="scientific">Comamonas testosteroni</name>
    <name type="common">Pseudomonas testosteroni</name>
    <dbReference type="NCBI Taxonomy" id="285"/>
    <lineage>
        <taxon>Bacteria</taxon>
        <taxon>Pseudomonadati</taxon>
        <taxon>Pseudomonadota</taxon>
        <taxon>Betaproteobacteria</taxon>
        <taxon>Burkholderiales</taxon>
        <taxon>Comamonadaceae</taxon>
        <taxon>Comamonas</taxon>
    </lineage>
</organism>